<keyword evidence="5 6" id="KW-0472">Membrane</keyword>
<dbReference type="PANTHER" id="PTHR15853:SF0">
    <property type="entry name" value="THIOREDOXIN-RELATED TRANSMEMBRANE PROTEIN 2"/>
    <property type="match status" value="1"/>
</dbReference>
<name>A0A1L8DTN1_9DIPT</name>
<dbReference type="AlphaFoldDB" id="A0A1L8DTN1"/>
<dbReference type="Gene3D" id="3.40.30.10">
    <property type="entry name" value="Glutaredoxin"/>
    <property type="match status" value="1"/>
</dbReference>
<dbReference type="InterPro" id="IPR036249">
    <property type="entry name" value="Thioredoxin-like_sf"/>
</dbReference>
<evidence type="ECO:0000256" key="1">
    <source>
        <dbReference type="ARBA" id="ARBA00004479"/>
    </source>
</evidence>
<dbReference type="PANTHER" id="PTHR15853">
    <property type="entry name" value="THIOREDOXIN-RELATED"/>
    <property type="match status" value="1"/>
</dbReference>
<dbReference type="InterPro" id="IPR039101">
    <property type="entry name" value="TMX2"/>
</dbReference>
<comment type="subcellular location">
    <subcellularLocation>
        <location evidence="1">Membrane</location>
        <topology evidence="1">Single-pass type I membrane protein</topology>
    </subcellularLocation>
</comment>
<dbReference type="Pfam" id="PF00085">
    <property type="entry name" value="Thioredoxin"/>
    <property type="match status" value="1"/>
</dbReference>
<evidence type="ECO:0000259" key="7">
    <source>
        <dbReference type="PROSITE" id="PS51352"/>
    </source>
</evidence>
<evidence type="ECO:0000256" key="2">
    <source>
        <dbReference type="ARBA" id="ARBA00022692"/>
    </source>
</evidence>
<keyword evidence="3" id="KW-0732">Signal</keyword>
<dbReference type="InterPro" id="IPR037463">
    <property type="entry name" value="TMX2_thioredoxin_dom"/>
</dbReference>
<evidence type="ECO:0000256" key="5">
    <source>
        <dbReference type="ARBA" id="ARBA00023136"/>
    </source>
</evidence>
<accession>A0A1L8DTN1</accession>
<organism evidence="8">
    <name type="scientific">Nyssomyia neivai</name>
    <dbReference type="NCBI Taxonomy" id="330878"/>
    <lineage>
        <taxon>Eukaryota</taxon>
        <taxon>Metazoa</taxon>
        <taxon>Ecdysozoa</taxon>
        <taxon>Arthropoda</taxon>
        <taxon>Hexapoda</taxon>
        <taxon>Insecta</taxon>
        <taxon>Pterygota</taxon>
        <taxon>Neoptera</taxon>
        <taxon>Endopterygota</taxon>
        <taxon>Diptera</taxon>
        <taxon>Nematocera</taxon>
        <taxon>Psychodoidea</taxon>
        <taxon>Psychodidae</taxon>
        <taxon>Nyssomyia</taxon>
    </lineage>
</organism>
<evidence type="ECO:0000256" key="4">
    <source>
        <dbReference type="ARBA" id="ARBA00022989"/>
    </source>
</evidence>
<proteinExistence type="predicted"/>
<dbReference type="PROSITE" id="PS51352">
    <property type="entry name" value="THIOREDOXIN_2"/>
    <property type="match status" value="1"/>
</dbReference>
<sequence>MSLKKDLVLLLKPYYWVNILLSLSYIVAKRAPYVCTILFDQAEQCELDGRETEILFFLLIVVMIRTRKAGSVTMINYLTSSFMYTKFANLILWFYSDFRYGISFGAIFILLALILPEPTYSGPENVVYFRGLNTLEEELERDKRVSWLIEFYTVWNPACVNFAPVFAQLSSEYHLDNLKFGKIDLGRFPEAGKKFHVSDSSLSRQLPTLVLFRSGKEVSRRPMADVHGKLQKFFFSEDNVKAAFDLNNLFRECRENPIKKGALTAEEKKKN</sequence>
<feature type="domain" description="Thioredoxin" evidence="7">
    <location>
        <begin position="109"/>
        <end position="259"/>
    </location>
</feature>
<dbReference type="CDD" id="cd02962">
    <property type="entry name" value="TMX2"/>
    <property type="match status" value="1"/>
</dbReference>
<dbReference type="EMBL" id="GFDF01004262">
    <property type="protein sequence ID" value="JAV09822.1"/>
    <property type="molecule type" value="Transcribed_RNA"/>
</dbReference>
<evidence type="ECO:0000256" key="6">
    <source>
        <dbReference type="SAM" id="Phobius"/>
    </source>
</evidence>
<dbReference type="GO" id="GO:0016020">
    <property type="term" value="C:membrane"/>
    <property type="evidence" value="ECO:0007669"/>
    <property type="project" value="UniProtKB-SubCell"/>
</dbReference>
<feature type="transmembrane region" description="Helical" evidence="6">
    <location>
        <begin position="7"/>
        <end position="28"/>
    </location>
</feature>
<evidence type="ECO:0000256" key="3">
    <source>
        <dbReference type="ARBA" id="ARBA00022729"/>
    </source>
</evidence>
<dbReference type="InterPro" id="IPR013766">
    <property type="entry name" value="Thioredoxin_domain"/>
</dbReference>
<dbReference type="GO" id="GO:0015036">
    <property type="term" value="F:disulfide oxidoreductase activity"/>
    <property type="evidence" value="ECO:0007669"/>
    <property type="project" value="TreeGrafter"/>
</dbReference>
<reference evidence="8" key="1">
    <citation type="submission" date="2016-12" db="EMBL/GenBank/DDBJ databases">
        <title>An insight into the sialome and mialome of the sand fly, Nyssomyia neivai.</title>
        <authorList>
            <person name="Sebastian V."/>
            <person name="Goulart T.M."/>
            <person name="Oliveira W."/>
            <person name="Calvo E."/>
            <person name="Oliveira L.F."/>
            <person name="Pinto M.C."/>
            <person name="Rosselino A.M."/>
            <person name="Ribeiro J.M."/>
        </authorList>
    </citation>
    <scope>NUCLEOTIDE SEQUENCE</scope>
</reference>
<protein>
    <submittedName>
        <fullName evidence="8">Putative thioredoxin-like protein</fullName>
    </submittedName>
</protein>
<evidence type="ECO:0000313" key="8">
    <source>
        <dbReference type="EMBL" id="JAV09822.1"/>
    </source>
</evidence>
<feature type="transmembrane region" description="Helical" evidence="6">
    <location>
        <begin position="90"/>
        <end position="115"/>
    </location>
</feature>
<keyword evidence="2 6" id="KW-0812">Transmembrane</keyword>
<dbReference type="SUPFAM" id="SSF52833">
    <property type="entry name" value="Thioredoxin-like"/>
    <property type="match status" value="1"/>
</dbReference>
<keyword evidence="4 6" id="KW-1133">Transmembrane helix</keyword>